<dbReference type="Pfam" id="PF00578">
    <property type="entry name" value="AhpC-TSA"/>
    <property type="match status" value="1"/>
</dbReference>
<comment type="similarity">
    <text evidence="10">Belongs to the peroxiredoxin family. BCP/PrxQ subfamily.</text>
</comment>
<keyword evidence="4" id="KW-0575">Peroxidase</keyword>
<comment type="caution">
    <text evidence="15">The sequence shown here is derived from an EMBL/GenBank/DDBJ whole genome shotgun (WGS) entry which is preliminary data.</text>
</comment>
<dbReference type="CDD" id="cd03017">
    <property type="entry name" value="PRX_BCP"/>
    <property type="match status" value="1"/>
</dbReference>
<evidence type="ECO:0000256" key="7">
    <source>
        <dbReference type="ARBA" id="ARBA00023157"/>
    </source>
</evidence>
<dbReference type="InterPro" id="IPR000866">
    <property type="entry name" value="AhpC/TSA"/>
</dbReference>
<evidence type="ECO:0000256" key="5">
    <source>
        <dbReference type="ARBA" id="ARBA00022862"/>
    </source>
</evidence>
<proteinExistence type="inferred from homology"/>
<keyword evidence="6" id="KW-0560">Oxidoreductase</keyword>
<evidence type="ECO:0000256" key="2">
    <source>
        <dbReference type="ARBA" id="ARBA00011245"/>
    </source>
</evidence>
<comment type="subunit">
    <text evidence="2">Monomer.</text>
</comment>
<evidence type="ECO:0000256" key="9">
    <source>
        <dbReference type="ARBA" id="ARBA00032824"/>
    </source>
</evidence>
<dbReference type="InterPro" id="IPR024706">
    <property type="entry name" value="Peroxiredoxin_AhpC-typ"/>
</dbReference>
<dbReference type="GO" id="GO:0008379">
    <property type="term" value="F:thioredoxin peroxidase activity"/>
    <property type="evidence" value="ECO:0007669"/>
    <property type="project" value="TreeGrafter"/>
</dbReference>
<evidence type="ECO:0000313" key="15">
    <source>
        <dbReference type="EMBL" id="MBK9981479.1"/>
    </source>
</evidence>
<dbReference type="AlphaFoldDB" id="A0A9D7SSU3"/>
<evidence type="ECO:0000256" key="3">
    <source>
        <dbReference type="ARBA" id="ARBA00013017"/>
    </source>
</evidence>
<sequence length="161" mass="18340">MRQTWTSKWKPGQNAPSYKATTNENKEVSSVQLKGKRYILFFYNHDDSETCTKEACQLRDNYQLLKAKGFTIIGVSEDSVSKHQKFIAKYNFPFILISDGDNKLAKLFDIYGPKLFMGRTSDAVHRTTFVISAEGKIEAVIHPVDSAKHTQQILHTLNIPI</sequence>
<dbReference type="InterPro" id="IPR036249">
    <property type="entry name" value="Thioredoxin-like_sf"/>
</dbReference>
<evidence type="ECO:0000259" key="14">
    <source>
        <dbReference type="PROSITE" id="PS51352"/>
    </source>
</evidence>
<dbReference type="GO" id="GO:0005737">
    <property type="term" value="C:cytoplasm"/>
    <property type="evidence" value="ECO:0007669"/>
    <property type="project" value="TreeGrafter"/>
</dbReference>
<dbReference type="PANTHER" id="PTHR42801:SF4">
    <property type="entry name" value="AHPC_TSA FAMILY PROTEIN"/>
    <property type="match status" value="1"/>
</dbReference>
<keyword evidence="5" id="KW-0049">Antioxidant</keyword>
<evidence type="ECO:0000256" key="12">
    <source>
        <dbReference type="ARBA" id="ARBA00049091"/>
    </source>
</evidence>
<dbReference type="PIRSF" id="PIRSF000239">
    <property type="entry name" value="AHPC"/>
    <property type="match status" value="1"/>
</dbReference>
<evidence type="ECO:0000256" key="4">
    <source>
        <dbReference type="ARBA" id="ARBA00022559"/>
    </source>
</evidence>
<protein>
    <recommendedName>
        <fullName evidence="3">thioredoxin-dependent peroxiredoxin</fullName>
        <ecNumber evidence="3">1.11.1.24</ecNumber>
    </recommendedName>
    <alternativeName>
        <fullName evidence="9">Thioredoxin peroxidase</fullName>
    </alternativeName>
    <alternativeName>
        <fullName evidence="11">Thioredoxin-dependent peroxiredoxin Bcp</fullName>
    </alternativeName>
</protein>
<evidence type="ECO:0000256" key="1">
    <source>
        <dbReference type="ARBA" id="ARBA00003330"/>
    </source>
</evidence>
<dbReference type="GO" id="GO:0034599">
    <property type="term" value="P:cellular response to oxidative stress"/>
    <property type="evidence" value="ECO:0007669"/>
    <property type="project" value="TreeGrafter"/>
</dbReference>
<dbReference type="InterPro" id="IPR050924">
    <property type="entry name" value="Peroxiredoxin_BCP/PrxQ"/>
</dbReference>
<evidence type="ECO:0000256" key="8">
    <source>
        <dbReference type="ARBA" id="ARBA00023284"/>
    </source>
</evidence>
<organism evidence="15 16">
    <name type="scientific">Candidatus Opimibacter skivensis</name>
    <dbReference type="NCBI Taxonomy" id="2982028"/>
    <lineage>
        <taxon>Bacteria</taxon>
        <taxon>Pseudomonadati</taxon>
        <taxon>Bacteroidota</taxon>
        <taxon>Saprospiria</taxon>
        <taxon>Saprospirales</taxon>
        <taxon>Saprospiraceae</taxon>
        <taxon>Candidatus Opimibacter</taxon>
    </lineage>
</organism>
<dbReference type="InterPro" id="IPR013766">
    <property type="entry name" value="Thioredoxin_domain"/>
</dbReference>
<dbReference type="FunFam" id="3.40.30.10:FF:000007">
    <property type="entry name" value="Thioredoxin-dependent thiol peroxidase"/>
    <property type="match status" value="1"/>
</dbReference>
<dbReference type="SUPFAM" id="SSF52833">
    <property type="entry name" value="Thioredoxin-like"/>
    <property type="match status" value="1"/>
</dbReference>
<dbReference type="PROSITE" id="PS51352">
    <property type="entry name" value="THIOREDOXIN_2"/>
    <property type="match status" value="1"/>
</dbReference>
<name>A0A9D7SSU3_9BACT</name>
<reference evidence="15 16" key="1">
    <citation type="submission" date="2020-10" db="EMBL/GenBank/DDBJ databases">
        <title>Connecting structure to function with the recovery of over 1000 high-quality activated sludge metagenome-assembled genomes encoding full-length rRNA genes using long-read sequencing.</title>
        <authorList>
            <person name="Singleton C.M."/>
            <person name="Petriglieri F."/>
            <person name="Kristensen J.M."/>
            <person name="Kirkegaard R.H."/>
            <person name="Michaelsen T.Y."/>
            <person name="Andersen M.H."/>
            <person name="Karst S.M."/>
            <person name="Dueholm M.S."/>
            <person name="Nielsen P.H."/>
            <person name="Albertsen M."/>
        </authorList>
    </citation>
    <scope>NUCLEOTIDE SEQUENCE [LARGE SCALE GENOMIC DNA]</scope>
    <source>
        <strain evidence="15">Ribe_18-Q3-R11-54_MAXAC.273</strain>
    </source>
</reference>
<dbReference type="Gene3D" id="3.40.30.10">
    <property type="entry name" value="Glutaredoxin"/>
    <property type="match status" value="1"/>
</dbReference>
<dbReference type="Proteomes" id="UP000808337">
    <property type="component" value="Unassembled WGS sequence"/>
</dbReference>
<dbReference type="PANTHER" id="PTHR42801">
    <property type="entry name" value="THIOREDOXIN-DEPENDENT PEROXIDE REDUCTASE"/>
    <property type="match status" value="1"/>
</dbReference>
<accession>A0A9D7SSU3</accession>
<evidence type="ECO:0000256" key="11">
    <source>
        <dbReference type="ARBA" id="ARBA00042639"/>
    </source>
</evidence>
<gene>
    <name evidence="15" type="ORF">IPP15_03470</name>
</gene>
<feature type="active site" description="Cysteine sulfenic acid (-SOH) intermediate; for peroxidase activity" evidence="13">
    <location>
        <position position="51"/>
    </location>
</feature>
<dbReference type="EC" id="1.11.1.24" evidence="3"/>
<evidence type="ECO:0000256" key="13">
    <source>
        <dbReference type="PIRSR" id="PIRSR000239-1"/>
    </source>
</evidence>
<keyword evidence="8" id="KW-0676">Redox-active center</keyword>
<dbReference type="GO" id="GO:0045454">
    <property type="term" value="P:cell redox homeostasis"/>
    <property type="evidence" value="ECO:0007669"/>
    <property type="project" value="TreeGrafter"/>
</dbReference>
<dbReference type="EMBL" id="JADKGY010000001">
    <property type="protein sequence ID" value="MBK9981479.1"/>
    <property type="molecule type" value="Genomic_DNA"/>
</dbReference>
<evidence type="ECO:0000256" key="6">
    <source>
        <dbReference type="ARBA" id="ARBA00023002"/>
    </source>
</evidence>
<evidence type="ECO:0000313" key="16">
    <source>
        <dbReference type="Proteomes" id="UP000808337"/>
    </source>
</evidence>
<feature type="domain" description="Thioredoxin" evidence="14">
    <location>
        <begin position="9"/>
        <end position="161"/>
    </location>
</feature>
<evidence type="ECO:0000256" key="10">
    <source>
        <dbReference type="ARBA" id="ARBA00038489"/>
    </source>
</evidence>
<keyword evidence="7" id="KW-1015">Disulfide bond</keyword>
<comment type="catalytic activity">
    <reaction evidence="12">
        <text>a hydroperoxide + [thioredoxin]-dithiol = an alcohol + [thioredoxin]-disulfide + H2O</text>
        <dbReference type="Rhea" id="RHEA:62620"/>
        <dbReference type="Rhea" id="RHEA-COMP:10698"/>
        <dbReference type="Rhea" id="RHEA-COMP:10700"/>
        <dbReference type="ChEBI" id="CHEBI:15377"/>
        <dbReference type="ChEBI" id="CHEBI:29950"/>
        <dbReference type="ChEBI" id="CHEBI:30879"/>
        <dbReference type="ChEBI" id="CHEBI:35924"/>
        <dbReference type="ChEBI" id="CHEBI:50058"/>
        <dbReference type="EC" id="1.11.1.24"/>
    </reaction>
</comment>
<comment type="function">
    <text evidence="1">Thiol-specific peroxidase that catalyzes the reduction of hydrogen peroxide and organic hydroperoxides to water and alcohols, respectively. Plays a role in cell protection against oxidative stress by detoxifying peroxides and as sensor of hydrogen peroxide-mediated signaling events.</text>
</comment>